<comment type="caution">
    <text evidence="6">The sequence shown here is derived from an EMBL/GenBank/DDBJ whole genome shotgun (WGS) entry which is preliminary data.</text>
</comment>
<organism evidence="6 7">
    <name type="scientific">Candidatus Megaera venefica</name>
    <dbReference type="NCBI Taxonomy" id="2055910"/>
    <lineage>
        <taxon>Bacteria</taxon>
        <taxon>Pseudomonadati</taxon>
        <taxon>Pseudomonadota</taxon>
        <taxon>Alphaproteobacteria</taxon>
        <taxon>Rickettsiales</taxon>
        <taxon>Rickettsiaceae</taxon>
        <taxon>Candidatus Megaera</taxon>
    </lineage>
</organism>
<keyword evidence="7" id="KW-1185">Reference proteome</keyword>
<evidence type="ECO:0000313" key="6">
    <source>
        <dbReference type="EMBL" id="MEA0971603.1"/>
    </source>
</evidence>
<sequence length="299" mass="33080">MRISLDKLRVLDAVERNNSFASAAEELHRVPSAVTYAIKQLESDLGVSLVNRSGYRFKLTPLGQELLKEGRSLLEQAQSLENKIKVSAGLIPSNLSIAYDAALGFDGIQQILGIFFELYPETSVCISAEILNGCRDSLLSGKSHLVIGYLSEPPTESQYHYQTLGDIHFVFAVAPQHPLAQTIIPLTFKEIAHHRIIITPDTAKNIPKAASGYAPERQFLSVSSMESKINAQVAGLGVGFLPLKLAKPYLQKGLLIRKEVDRPKTPGRCYLAWRKDKMTPSLKSIIDLIKKNKEMLIEA</sequence>
<dbReference type="PANTHER" id="PTHR30126">
    <property type="entry name" value="HTH-TYPE TRANSCRIPTIONAL REGULATOR"/>
    <property type="match status" value="1"/>
</dbReference>
<keyword evidence="2" id="KW-0805">Transcription regulation</keyword>
<evidence type="ECO:0000259" key="5">
    <source>
        <dbReference type="PROSITE" id="PS50931"/>
    </source>
</evidence>
<dbReference type="PANTHER" id="PTHR30126:SF4">
    <property type="entry name" value="LYSR FAMILY TRANSCRIPTIONAL REGULATOR"/>
    <property type="match status" value="1"/>
</dbReference>
<accession>A0ABU5NEQ1</accession>
<keyword evidence="3" id="KW-0238">DNA-binding</keyword>
<dbReference type="PROSITE" id="PS50931">
    <property type="entry name" value="HTH_LYSR"/>
    <property type="match status" value="1"/>
</dbReference>
<dbReference type="Gene3D" id="1.10.10.10">
    <property type="entry name" value="Winged helix-like DNA-binding domain superfamily/Winged helix DNA-binding domain"/>
    <property type="match status" value="1"/>
</dbReference>
<evidence type="ECO:0000256" key="4">
    <source>
        <dbReference type="ARBA" id="ARBA00023163"/>
    </source>
</evidence>
<reference evidence="6 7" key="1">
    <citation type="submission" date="2023-03" db="EMBL/GenBank/DDBJ databases">
        <title>Host association and intracellularity evolved multiple times independently in the Rickettsiales.</title>
        <authorList>
            <person name="Castelli M."/>
            <person name="Nardi T."/>
            <person name="Gammuto L."/>
            <person name="Bellinzona G."/>
            <person name="Sabaneyeva E."/>
            <person name="Potekhin A."/>
            <person name="Serra V."/>
            <person name="Petroni G."/>
            <person name="Sassera D."/>
        </authorList>
    </citation>
    <scope>NUCLEOTIDE SEQUENCE [LARGE SCALE GENOMIC DNA]</scope>
    <source>
        <strain evidence="6 7">Sr 2-6</strain>
    </source>
</reference>
<comment type="similarity">
    <text evidence="1">Belongs to the LysR transcriptional regulatory family.</text>
</comment>
<feature type="domain" description="HTH lysR-type" evidence="5">
    <location>
        <begin position="3"/>
        <end position="60"/>
    </location>
</feature>
<dbReference type="InterPro" id="IPR000847">
    <property type="entry name" value="LysR_HTH_N"/>
</dbReference>
<dbReference type="InterPro" id="IPR036390">
    <property type="entry name" value="WH_DNA-bd_sf"/>
</dbReference>
<dbReference type="Proteomes" id="UP001291687">
    <property type="component" value="Unassembled WGS sequence"/>
</dbReference>
<evidence type="ECO:0000256" key="2">
    <source>
        <dbReference type="ARBA" id="ARBA00023015"/>
    </source>
</evidence>
<keyword evidence="4" id="KW-0804">Transcription</keyword>
<protein>
    <submittedName>
        <fullName evidence="6">LysR family transcriptional regulator</fullName>
    </submittedName>
</protein>
<dbReference type="RefSeq" id="WP_322777516.1">
    <property type="nucleotide sequence ID" value="NZ_JARJFB010000190.1"/>
</dbReference>
<dbReference type="InterPro" id="IPR036388">
    <property type="entry name" value="WH-like_DNA-bd_sf"/>
</dbReference>
<proteinExistence type="inferred from homology"/>
<evidence type="ECO:0000256" key="3">
    <source>
        <dbReference type="ARBA" id="ARBA00023125"/>
    </source>
</evidence>
<dbReference type="SUPFAM" id="SSF53850">
    <property type="entry name" value="Periplasmic binding protein-like II"/>
    <property type="match status" value="1"/>
</dbReference>
<dbReference type="InterPro" id="IPR005119">
    <property type="entry name" value="LysR_subst-bd"/>
</dbReference>
<gene>
    <name evidence="6" type="ORF">Megvenef_01587</name>
</gene>
<dbReference type="Pfam" id="PF03466">
    <property type="entry name" value="LysR_substrate"/>
    <property type="match status" value="1"/>
</dbReference>
<dbReference type="EMBL" id="JARJFB010000190">
    <property type="protein sequence ID" value="MEA0971603.1"/>
    <property type="molecule type" value="Genomic_DNA"/>
</dbReference>
<evidence type="ECO:0000256" key="1">
    <source>
        <dbReference type="ARBA" id="ARBA00009437"/>
    </source>
</evidence>
<evidence type="ECO:0000313" key="7">
    <source>
        <dbReference type="Proteomes" id="UP001291687"/>
    </source>
</evidence>
<dbReference type="SUPFAM" id="SSF46785">
    <property type="entry name" value="Winged helix' DNA-binding domain"/>
    <property type="match status" value="1"/>
</dbReference>
<name>A0ABU5NEQ1_9RICK</name>
<dbReference type="Pfam" id="PF00126">
    <property type="entry name" value="HTH_1"/>
    <property type="match status" value="1"/>
</dbReference>
<dbReference type="Gene3D" id="3.40.190.290">
    <property type="match status" value="1"/>
</dbReference>